<accession>A0A931FIY9</accession>
<proteinExistence type="predicted"/>
<comment type="caution">
    <text evidence="2">The sequence shown here is derived from an EMBL/GenBank/DDBJ whole genome shotgun (WGS) entry which is preliminary data.</text>
</comment>
<organism evidence="2 3">
    <name type="scientific">Streptacidiphilus fuscans</name>
    <dbReference type="NCBI Taxonomy" id="2789292"/>
    <lineage>
        <taxon>Bacteria</taxon>
        <taxon>Bacillati</taxon>
        <taxon>Actinomycetota</taxon>
        <taxon>Actinomycetes</taxon>
        <taxon>Kitasatosporales</taxon>
        <taxon>Streptomycetaceae</taxon>
        <taxon>Streptacidiphilus</taxon>
    </lineage>
</organism>
<dbReference type="Proteomes" id="UP000657385">
    <property type="component" value="Unassembled WGS sequence"/>
</dbReference>
<protein>
    <submittedName>
        <fullName evidence="2">Uncharacterized protein</fullName>
    </submittedName>
</protein>
<name>A0A931FIY9_9ACTN</name>
<evidence type="ECO:0000313" key="2">
    <source>
        <dbReference type="EMBL" id="MBF9072244.1"/>
    </source>
</evidence>
<feature type="region of interest" description="Disordered" evidence="1">
    <location>
        <begin position="211"/>
        <end position="291"/>
    </location>
</feature>
<reference evidence="2" key="1">
    <citation type="submission" date="2020-11" db="EMBL/GenBank/DDBJ databases">
        <title>Isolation and identification of active actinomycetes.</title>
        <authorList>
            <person name="Yu B."/>
        </authorList>
    </citation>
    <scope>NUCLEOTIDE SEQUENCE</scope>
    <source>
        <strain evidence="2">NEAU-YB345</strain>
    </source>
</reference>
<dbReference type="AlphaFoldDB" id="A0A931FIY9"/>
<sequence>MAVPLPGGELYLHDLLPDLLRRHPGGQPAQHVVLLLGQERPGAVQQLLGVDLPGQGEHRVVDAQPAQVCVRDGGEQRPARLGFRLGPSQPVTEAFQCHVVADLDALRGGVDGGAVRPGPGDRVVVGQDAQQQEAGAGLRGEDHAAVELVDPQRLQPRVDAVVELLQMPARGGGVLELVQSFGDPLLDVSLQPGELLDEVAVEAKCRHARPFRGSEPTRTAPGAARRRRARKVADQGARPWTNLRTRQGRCRRWGLQRWARPQGPRPKRSAGDADDLDLGVHRPQPAGGLQQ</sequence>
<gene>
    <name evidence="2" type="ORF">I2501_29880</name>
</gene>
<keyword evidence="3" id="KW-1185">Reference proteome</keyword>
<dbReference type="RefSeq" id="WP_196197405.1">
    <property type="nucleotide sequence ID" value="NZ_JADPRT010000015.1"/>
</dbReference>
<evidence type="ECO:0000313" key="3">
    <source>
        <dbReference type="Proteomes" id="UP000657385"/>
    </source>
</evidence>
<evidence type="ECO:0000256" key="1">
    <source>
        <dbReference type="SAM" id="MobiDB-lite"/>
    </source>
</evidence>
<dbReference type="EMBL" id="JADPRT010000015">
    <property type="protein sequence ID" value="MBF9072244.1"/>
    <property type="molecule type" value="Genomic_DNA"/>
</dbReference>